<dbReference type="Proteomes" id="UP000248259">
    <property type="component" value="Unassembled WGS sequence"/>
</dbReference>
<protein>
    <submittedName>
        <fullName evidence="3">PEP-CTERM sorting domain-containing protein</fullName>
    </submittedName>
</protein>
<sequence>MKLNTLIATAALATVVAAPAQAALVNDAALINNSMVVTFDDFDGLETTGPVAVGTGVTFSGTPSTLGAYIADLGSNGTWFGNFAATGDSNYTDFGILHFTFDNAMTAAAGAFLNSYNGGPILLAAYNAAGTMIEAHFVSVATDEFSYNEGSFFGISRANADIRSIAFGGVGLVADNLTFAAPVPEPETYAMLLAGLGLVGFMARRRSAR</sequence>
<dbReference type="OrthoDB" id="8562701at2"/>
<evidence type="ECO:0000313" key="4">
    <source>
        <dbReference type="Proteomes" id="UP000248259"/>
    </source>
</evidence>
<dbReference type="AlphaFoldDB" id="A0A323V2X5"/>
<gene>
    <name evidence="3" type="ORF">DNK49_02735</name>
</gene>
<accession>A0A323V2X5</accession>
<evidence type="ECO:0000256" key="1">
    <source>
        <dbReference type="SAM" id="SignalP"/>
    </source>
</evidence>
<dbReference type="InterPro" id="IPR013424">
    <property type="entry name" value="Ice-binding_C"/>
</dbReference>
<evidence type="ECO:0000313" key="3">
    <source>
        <dbReference type="EMBL" id="PZA18463.1"/>
    </source>
</evidence>
<evidence type="ECO:0000259" key="2">
    <source>
        <dbReference type="Pfam" id="PF07589"/>
    </source>
</evidence>
<reference evidence="3 4" key="1">
    <citation type="submission" date="2018-06" db="EMBL/GenBank/DDBJ databases">
        <title>Azoarcus communis strain SWub3 genome.</title>
        <authorList>
            <person name="Zorraquino Salvo V."/>
            <person name="Toubiana D."/>
            <person name="Blumwald E."/>
        </authorList>
    </citation>
    <scope>NUCLEOTIDE SEQUENCE [LARGE SCALE GENOMIC DNA]</scope>
    <source>
        <strain evidence="3 4">SWub3</strain>
    </source>
</reference>
<organism evidence="3 4">
    <name type="scientific">Parazoarcus communis SWub3 = DSM 12120</name>
    <dbReference type="NCBI Taxonomy" id="1121029"/>
    <lineage>
        <taxon>Bacteria</taxon>
        <taxon>Pseudomonadati</taxon>
        <taxon>Pseudomonadota</taxon>
        <taxon>Betaproteobacteria</taxon>
        <taxon>Rhodocyclales</taxon>
        <taxon>Zoogloeaceae</taxon>
        <taxon>Parazoarcus</taxon>
    </lineage>
</organism>
<keyword evidence="4" id="KW-1185">Reference proteome</keyword>
<comment type="caution">
    <text evidence="3">The sequence shown here is derived from an EMBL/GenBank/DDBJ whole genome shotgun (WGS) entry which is preliminary data.</text>
</comment>
<dbReference type="NCBIfam" id="NF035944">
    <property type="entry name" value="PEPxxWA-CTERM"/>
    <property type="match status" value="1"/>
</dbReference>
<dbReference type="Pfam" id="PF07589">
    <property type="entry name" value="PEP-CTERM"/>
    <property type="match status" value="1"/>
</dbReference>
<dbReference type="RefSeq" id="WP_110522762.1">
    <property type="nucleotide sequence ID" value="NZ_QKOE01000001.1"/>
</dbReference>
<dbReference type="NCBIfam" id="TIGR02595">
    <property type="entry name" value="PEP_CTERM"/>
    <property type="match status" value="1"/>
</dbReference>
<feature type="signal peptide" evidence="1">
    <location>
        <begin position="1"/>
        <end position="22"/>
    </location>
</feature>
<name>A0A323V2X5_9RHOO</name>
<feature type="chain" id="PRO_5016302163" evidence="1">
    <location>
        <begin position="23"/>
        <end position="209"/>
    </location>
</feature>
<dbReference type="EMBL" id="QKOE01000001">
    <property type="protein sequence ID" value="PZA18463.1"/>
    <property type="molecule type" value="Genomic_DNA"/>
</dbReference>
<feature type="domain" description="Ice-binding protein C-terminal" evidence="2">
    <location>
        <begin position="182"/>
        <end position="206"/>
    </location>
</feature>
<proteinExistence type="predicted"/>
<keyword evidence="1" id="KW-0732">Signal</keyword>